<feature type="compositionally biased region" description="Low complexity" evidence="4">
    <location>
        <begin position="224"/>
        <end position="243"/>
    </location>
</feature>
<dbReference type="CDD" id="cd00067">
    <property type="entry name" value="GAL4"/>
    <property type="match status" value="1"/>
</dbReference>
<comment type="caution">
    <text evidence="6">The sequence shown here is derived from an EMBL/GenBank/DDBJ whole genome shotgun (WGS) entry which is preliminary data.</text>
</comment>
<feature type="compositionally biased region" description="Polar residues" evidence="4">
    <location>
        <begin position="206"/>
        <end position="223"/>
    </location>
</feature>
<feature type="region of interest" description="Disordered" evidence="4">
    <location>
        <begin position="1"/>
        <end position="35"/>
    </location>
</feature>
<dbReference type="InterPro" id="IPR007219">
    <property type="entry name" value="XnlR_reg_dom"/>
</dbReference>
<feature type="compositionally biased region" description="Basic residues" evidence="4">
    <location>
        <begin position="171"/>
        <end position="184"/>
    </location>
</feature>
<dbReference type="Proteomes" id="UP000054399">
    <property type="component" value="Unassembled WGS sequence"/>
</dbReference>
<dbReference type="EMBL" id="ATAM02000006">
    <property type="protein sequence ID" value="KAL0247461.1"/>
    <property type="molecule type" value="Genomic_DNA"/>
</dbReference>
<evidence type="ECO:0000313" key="6">
    <source>
        <dbReference type="EMBL" id="KAL0247461.1"/>
    </source>
</evidence>
<dbReference type="Gene3D" id="4.10.240.10">
    <property type="entry name" value="Zn(2)-C6 fungal-type DNA-binding domain"/>
    <property type="match status" value="1"/>
</dbReference>
<feature type="region of interest" description="Disordered" evidence="4">
    <location>
        <begin position="863"/>
        <end position="897"/>
    </location>
</feature>
<reference evidence="7" key="1">
    <citation type="submission" date="2015-01" db="EMBL/GenBank/DDBJ databases">
        <title>The Genome Sequence of Cryptococcus gattii MMRL2647.</title>
        <authorList>
            <consortium name="The Broad Institute Genomics Platform"/>
            <person name="Cuomo C."/>
            <person name="Litvintseva A."/>
            <person name="Chen Y."/>
            <person name="Heitman J."/>
            <person name="Sun S."/>
            <person name="Springer D."/>
            <person name="Dromer F."/>
            <person name="Young S."/>
            <person name="Zeng Q."/>
            <person name="Gargeya S."/>
            <person name="Abouelleil A."/>
            <person name="Alvarado L."/>
            <person name="Chapman S.B."/>
            <person name="Gainer-Dewar J."/>
            <person name="Goldberg J."/>
            <person name="Griggs A."/>
            <person name="Gujja S."/>
            <person name="Hansen M."/>
            <person name="Howarth C."/>
            <person name="Imamovic A."/>
            <person name="Larimer J."/>
            <person name="Murphy C."/>
            <person name="Naylor J."/>
            <person name="Pearson M."/>
            <person name="Priest M."/>
            <person name="Roberts A."/>
            <person name="Saif S."/>
            <person name="Shea T."/>
            <person name="Sykes S."/>
            <person name="Wortman J."/>
            <person name="Nusbaum C."/>
            <person name="Birren B."/>
        </authorList>
    </citation>
    <scope>NUCLEOTIDE SEQUENCE [LARGE SCALE GENOMIC DNA]</scope>
    <source>
        <strain evidence="7">IND107</strain>
    </source>
</reference>
<dbReference type="PROSITE" id="PS50048">
    <property type="entry name" value="ZN2_CY6_FUNGAL_2"/>
    <property type="match status" value="1"/>
</dbReference>
<protein>
    <recommendedName>
        <fullName evidence="5">Zn(2)-C6 fungal-type domain-containing protein</fullName>
    </recommendedName>
</protein>
<feature type="compositionally biased region" description="Polar residues" evidence="4">
    <location>
        <begin position="318"/>
        <end position="331"/>
    </location>
</feature>
<dbReference type="PANTHER" id="PTHR31001:SF56">
    <property type="entry name" value="ZN(2)-C6 FUNGAL-TYPE DOMAIN-CONTAINING PROTEIN"/>
    <property type="match status" value="1"/>
</dbReference>
<dbReference type="Pfam" id="PF00172">
    <property type="entry name" value="Zn_clus"/>
    <property type="match status" value="1"/>
</dbReference>
<proteinExistence type="predicted"/>
<feature type="compositionally biased region" description="Gly residues" evidence="4">
    <location>
        <begin position="332"/>
        <end position="342"/>
    </location>
</feature>
<organism evidence="6 7">
    <name type="scientific">Cryptococcus tetragattii IND107</name>
    <dbReference type="NCBI Taxonomy" id="1296105"/>
    <lineage>
        <taxon>Eukaryota</taxon>
        <taxon>Fungi</taxon>
        <taxon>Dikarya</taxon>
        <taxon>Basidiomycota</taxon>
        <taxon>Agaricomycotina</taxon>
        <taxon>Tremellomycetes</taxon>
        <taxon>Tremellales</taxon>
        <taxon>Cryptococcaceae</taxon>
        <taxon>Cryptococcus</taxon>
        <taxon>Cryptococcus gattii species complex</taxon>
    </lineage>
</organism>
<feature type="domain" description="Zn(2)-C6 fungal-type" evidence="5">
    <location>
        <begin position="39"/>
        <end position="68"/>
    </location>
</feature>
<dbReference type="InterPro" id="IPR001138">
    <property type="entry name" value="Zn2Cys6_DnaBD"/>
</dbReference>
<feature type="region of interest" description="Disordered" evidence="4">
    <location>
        <begin position="819"/>
        <end position="842"/>
    </location>
</feature>
<evidence type="ECO:0000313" key="7">
    <source>
        <dbReference type="Proteomes" id="UP000054399"/>
    </source>
</evidence>
<feature type="compositionally biased region" description="Low complexity" evidence="4">
    <location>
        <begin position="258"/>
        <end position="278"/>
    </location>
</feature>
<dbReference type="GeneID" id="91990382"/>
<dbReference type="PROSITE" id="PS00463">
    <property type="entry name" value="ZN2_CY6_FUNGAL_1"/>
    <property type="match status" value="1"/>
</dbReference>
<feature type="region of interest" description="Disordered" evidence="4">
    <location>
        <begin position="107"/>
        <end position="295"/>
    </location>
</feature>
<evidence type="ECO:0000256" key="3">
    <source>
        <dbReference type="ARBA" id="ARBA00023242"/>
    </source>
</evidence>
<evidence type="ECO:0000256" key="2">
    <source>
        <dbReference type="ARBA" id="ARBA00022723"/>
    </source>
</evidence>
<comment type="subcellular location">
    <subcellularLocation>
        <location evidence="1">Nucleus</location>
    </subcellularLocation>
</comment>
<keyword evidence="2" id="KW-0479">Metal-binding</keyword>
<feature type="compositionally biased region" description="Basic and acidic residues" evidence="4">
    <location>
        <begin position="343"/>
        <end position="354"/>
    </location>
</feature>
<feature type="region of interest" description="Disordered" evidence="4">
    <location>
        <begin position="969"/>
        <end position="992"/>
    </location>
</feature>
<dbReference type="SMART" id="SM00906">
    <property type="entry name" value="Fungal_trans"/>
    <property type="match status" value="1"/>
</dbReference>
<dbReference type="SMART" id="SM00066">
    <property type="entry name" value="GAL4"/>
    <property type="match status" value="1"/>
</dbReference>
<feature type="compositionally biased region" description="Polar residues" evidence="4">
    <location>
        <begin position="864"/>
        <end position="888"/>
    </location>
</feature>
<dbReference type="SUPFAM" id="SSF57701">
    <property type="entry name" value="Zn2/Cys6 DNA-binding domain"/>
    <property type="match status" value="1"/>
</dbReference>
<dbReference type="Pfam" id="PF04082">
    <property type="entry name" value="Fungal_trans"/>
    <property type="match status" value="1"/>
</dbReference>
<evidence type="ECO:0000256" key="1">
    <source>
        <dbReference type="ARBA" id="ARBA00004123"/>
    </source>
</evidence>
<feature type="compositionally biased region" description="Gly residues" evidence="4">
    <location>
        <begin position="137"/>
        <end position="154"/>
    </location>
</feature>
<dbReference type="InterPro" id="IPR036864">
    <property type="entry name" value="Zn2-C6_fun-type_DNA-bd_sf"/>
</dbReference>
<reference evidence="6 7" key="2">
    <citation type="submission" date="2024-01" db="EMBL/GenBank/DDBJ databases">
        <title>Comparative genomics of Cryptococcus and Kwoniella reveals pathogenesis evolution and contrasting modes of karyotype evolution via chromosome fusion or intercentromeric recombination.</title>
        <authorList>
            <person name="Coelho M.A."/>
            <person name="David-Palma M."/>
            <person name="Shea T."/>
            <person name="Bowers K."/>
            <person name="Mcginley-Smith S."/>
            <person name="Mohammad A.W."/>
            <person name="Gnirke A."/>
            <person name="Yurkov A.M."/>
            <person name="Nowrousian M."/>
            <person name="Sun S."/>
            <person name="Cuomo C.A."/>
            <person name="Heitman J."/>
        </authorList>
    </citation>
    <scope>NUCLEOTIDE SEQUENCE [LARGE SCALE GENOMIC DNA]</scope>
    <source>
        <strain evidence="6 7">IND107</strain>
    </source>
</reference>
<feature type="compositionally biased region" description="Low complexity" evidence="4">
    <location>
        <begin position="981"/>
        <end position="992"/>
    </location>
</feature>
<sequence>MASPDNPEAGLIHSQPQPPPADPQPADQQIKKKSKQQLSCAECRRLKLKCDRDIPCSNCVRRGCRELCPDGVKETRRAGLDAKTAEALQKRLSTLEGFLTEHGFEVDDDNGAVHRRPSSSSRSRTDSNPLTMRRGSIIGGGGSGGGSGGGGGEDWGSSKDTPISPFQSTRSYHRRSRSPSRRTHSISEHQQPPRYLYDSPAPSRDNPFSYNPSLSSSHNHNGNPSIPSQTQSQSQAQGQQPISLSHPHSHSQTQLHLPPISSFSTSTSSGTTIPAGSPVEHSHGTLVLGKSGRSRYLGPTAGTEWLKNQEVGGIGMETPSNSRSPVDTTCSGPGGPAGGRGGRGGEEGVYHGRESGGASCEPIYSFPFNESEMSTVEELFERLPPRADAEVLIDSYYRYFAWNHDPAPRRTFQPIFDRVYTSILQPRPENSVHLQQLALVYMLLAMGTVHNIELPPHDESAEEYLTLAQAAMTKGNFMNHATIAGLQTLVTMAHYYLETESGRNGDSAWPLWGLAMSLVVAMGLHRDGARWNLPDDVVQERRQVFWECHTIEVFQANCFSRPNALVPRYIDTAFPSPNPAEIAMGGKGWPTLKFELCQISSQVLDAGMTVHFQSYDSIQKLYSQLCEFELNVPYDLRCRSALLALPSVYPDPEMARRNSPEISRHNLHRTLQQFTLSLNISENILFLQRPYFVMAMHDEPADPTRSIYGHSYLAVVERCNVIIQVVSDLYKLHPTIISRQWFFWYHLFTAAVCLGTLILKNPQSALATFALSQIEQAIHVYSVLIKQNNSPSMVQNHDWLLRLQQRGARKIAQAAGMGGVNLSSGSGGGGGEGDAGGQEEEDRELLGWKTRLIERAGSGVHTAVNISSSSNPAGSVPQRTPSPDPLTQNGGGNSGITPAMHLLQQHFVPPFQSPPVSGMLGTTAQTLGMDNSTDLLLHQFWNPMMMADSTNMTQNTNWWSWDLGGLAENGTPIGGGAAGLQTQSQPQSTPPI</sequence>
<dbReference type="RefSeq" id="XP_066613422.1">
    <property type="nucleotide sequence ID" value="XM_066758020.1"/>
</dbReference>
<keyword evidence="3" id="KW-0539">Nucleus</keyword>
<feature type="region of interest" description="Disordered" evidence="4">
    <location>
        <begin position="317"/>
        <end position="356"/>
    </location>
</feature>
<dbReference type="PANTHER" id="PTHR31001">
    <property type="entry name" value="UNCHARACTERIZED TRANSCRIPTIONAL REGULATORY PROTEIN"/>
    <property type="match status" value="1"/>
</dbReference>
<accession>A0ABR3BQK5</accession>
<gene>
    <name evidence="6" type="ORF">I308_103526</name>
</gene>
<dbReference type="InterPro" id="IPR050613">
    <property type="entry name" value="Sec_Metabolite_Reg"/>
</dbReference>
<name>A0ABR3BQK5_9TREE</name>
<feature type="compositionally biased region" description="Gly residues" evidence="4">
    <location>
        <begin position="825"/>
        <end position="836"/>
    </location>
</feature>
<evidence type="ECO:0000259" key="5">
    <source>
        <dbReference type="PROSITE" id="PS50048"/>
    </source>
</evidence>
<keyword evidence="7" id="KW-1185">Reference proteome</keyword>
<evidence type="ECO:0000256" key="4">
    <source>
        <dbReference type="SAM" id="MobiDB-lite"/>
    </source>
</evidence>
<feature type="compositionally biased region" description="Polar residues" evidence="4">
    <location>
        <begin position="158"/>
        <end position="167"/>
    </location>
</feature>
<dbReference type="CDD" id="cd12148">
    <property type="entry name" value="fungal_TF_MHR"/>
    <property type="match status" value="1"/>
</dbReference>